<evidence type="ECO:0000256" key="2">
    <source>
        <dbReference type="SAM" id="MobiDB-lite"/>
    </source>
</evidence>
<protein>
    <recommendedName>
        <fullName evidence="6">Peroxin-14</fullName>
    </recommendedName>
</protein>
<name>A0ABZ0YK81_9GAMM</name>
<keyword evidence="3" id="KW-0732">Signal</keyword>
<keyword evidence="1" id="KW-0175">Coiled coil</keyword>
<evidence type="ECO:0000256" key="1">
    <source>
        <dbReference type="SAM" id="Coils"/>
    </source>
</evidence>
<feature type="region of interest" description="Disordered" evidence="2">
    <location>
        <begin position="24"/>
        <end position="55"/>
    </location>
</feature>
<evidence type="ECO:0000313" key="5">
    <source>
        <dbReference type="Proteomes" id="UP001324794"/>
    </source>
</evidence>
<feature type="compositionally biased region" description="Basic and acidic residues" evidence="2">
    <location>
        <begin position="34"/>
        <end position="55"/>
    </location>
</feature>
<organism evidence="4 5">
    <name type="scientific">Vreelandella neptunia</name>
    <dbReference type="NCBI Taxonomy" id="115551"/>
    <lineage>
        <taxon>Bacteria</taxon>
        <taxon>Pseudomonadati</taxon>
        <taxon>Pseudomonadota</taxon>
        <taxon>Gammaproteobacteria</taxon>
        <taxon>Oceanospirillales</taxon>
        <taxon>Halomonadaceae</taxon>
        <taxon>Vreelandella</taxon>
    </lineage>
</organism>
<keyword evidence="5" id="KW-1185">Reference proteome</keyword>
<evidence type="ECO:0008006" key="6">
    <source>
        <dbReference type="Google" id="ProtNLM"/>
    </source>
</evidence>
<proteinExistence type="predicted"/>
<feature type="coiled-coil region" evidence="1">
    <location>
        <begin position="114"/>
        <end position="144"/>
    </location>
</feature>
<feature type="compositionally biased region" description="Low complexity" evidence="2">
    <location>
        <begin position="24"/>
        <end position="33"/>
    </location>
</feature>
<accession>A0ABZ0YK81</accession>
<sequence length="146" mass="15917">MAIPWLIGGAIVAAAAAITAAVADDSSSGSSDGAIRDEERKLKKEHKRKETLARKEELQSYADRVTKNLAKKYGVPDEEPLRNELATLLSVSSLAQANAAMQGDTILLQSTVRFKEQQQSVTSLQKELQNLEGAMSQLETLNDEFK</sequence>
<feature type="signal peptide" evidence="3">
    <location>
        <begin position="1"/>
        <end position="23"/>
    </location>
</feature>
<dbReference type="EMBL" id="CP140255">
    <property type="protein sequence ID" value="WQH11786.1"/>
    <property type="molecule type" value="Genomic_DNA"/>
</dbReference>
<dbReference type="Proteomes" id="UP001324794">
    <property type="component" value="Chromosome"/>
</dbReference>
<evidence type="ECO:0000256" key="3">
    <source>
        <dbReference type="SAM" id="SignalP"/>
    </source>
</evidence>
<dbReference type="RefSeq" id="WP_223288977.1">
    <property type="nucleotide sequence ID" value="NZ_CP140255.1"/>
</dbReference>
<gene>
    <name evidence="4" type="ORF">SR894_16730</name>
</gene>
<feature type="chain" id="PRO_5045427542" description="Peroxin-14" evidence="3">
    <location>
        <begin position="24"/>
        <end position="146"/>
    </location>
</feature>
<evidence type="ECO:0000313" key="4">
    <source>
        <dbReference type="EMBL" id="WQH11786.1"/>
    </source>
</evidence>
<reference evidence="4 5" key="1">
    <citation type="submission" date="2023-11" db="EMBL/GenBank/DDBJ databases">
        <title>MicrobeMod: A computational toolkit for identifying prokaryotic methylation and restriction-modification with nanopore sequencing.</title>
        <authorList>
            <person name="Crits-Christoph A."/>
            <person name="Kang S.C."/>
            <person name="Lee H."/>
            <person name="Ostrov N."/>
        </authorList>
    </citation>
    <scope>NUCLEOTIDE SEQUENCE [LARGE SCALE GENOMIC DNA]</scope>
    <source>
        <strain evidence="4 5">ATCC BAA-805</strain>
    </source>
</reference>